<dbReference type="GeneID" id="81361104"/>
<comment type="caution">
    <text evidence="1">The sequence shown here is derived from an EMBL/GenBank/DDBJ whole genome shotgun (WGS) entry which is preliminary data.</text>
</comment>
<dbReference type="EMBL" id="JAPQKI010000009">
    <property type="protein sequence ID" value="KAJ5090950.1"/>
    <property type="molecule type" value="Genomic_DNA"/>
</dbReference>
<reference evidence="1" key="2">
    <citation type="journal article" date="2023" name="IMA Fungus">
        <title>Comparative genomic study of the Penicillium genus elucidates a diverse pangenome and 15 lateral gene transfer events.</title>
        <authorList>
            <person name="Petersen C."/>
            <person name="Sorensen T."/>
            <person name="Nielsen M.R."/>
            <person name="Sondergaard T.E."/>
            <person name="Sorensen J.L."/>
            <person name="Fitzpatrick D.A."/>
            <person name="Frisvad J.C."/>
            <person name="Nielsen K.L."/>
        </authorList>
    </citation>
    <scope>NUCLEOTIDE SEQUENCE</scope>
    <source>
        <strain evidence="1">IBT 30761</strain>
    </source>
</reference>
<evidence type="ECO:0000313" key="1">
    <source>
        <dbReference type="EMBL" id="KAJ5090950.1"/>
    </source>
</evidence>
<name>A0A9W9EZS4_9EURO</name>
<reference evidence="1" key="1">
    <citation type="submission" date="2022-11" db="EMBL/GenBank/DDBJ databases">
        <authorList>
            <person name="Petersen C."/>
        </authorList>
    </citation>
    <scope>NUCLEOTIDE SEQUENCE</scope>
    <source>
        <strain evidence="1">IBT 30761</strain>
    </source>
</reference>
<dbReference type="Pfam" id="PF13561">
    <property type="entry name" value="adh_short_C2"/>
    <property type="match status" value="1"/>
</dbReference>
<dbReference type="OrthoDB" id="5840532at2759"/>
<dbReference type="RefSeq" id="XP_056472931.1">
    <property type="nucleotide sequence ID" value="XM_056622125.1"/>
</dbReference>
<proteinExistence type="predicted"/>
<dbReference type="InterPro" id="IPR036291">
    <property type="entry name" value="NAD(P)-bd_dom_sf"/>
</dbReference>
<dbReference type="SUPFAM" id="SSF51735">
    <property type="entry name" value="NAD(P)-binding Rossmann-fold domains"/>
    <property type="match status" value="1"/>
</dbReference>
<dbReference type="AlphaFoldDB" id="A0A9W9EZS4"/>
<organism evidence="1 2">
    <name type="scientific">Penicillium argentinense</name>
    <dbReference type="NCBI Taxonomy" id="1131581"/>
    <lineage>
        <taxon>Eukaryota</taxon>
        <taxon>Fungi</taxon>
        <taxon>Dikarya</taxon>
        <taxon>Ascomycota</taxon>
        <taxon>Pezizomycotina</taxon>
        <taxon>Eurotiomycetes</taxon>
        <taxon>Eurotiomycetidae</taxon>
        <taxon>Eurotiales</taxon>
        <taxon>Aspergillaceae</taxon>
        <taxon>Penicillium</taxon>
    </lineage>
</organism>
<dbReference type="InterPro" id="IPR002347">
    <property type="entry name" value="SDR_fam"/>
</dbReference>
<dbReference type="Gene3D" id="3.40.50.720">
    <property type="entry name" value="NAD(P)-binding Rossmann-like Domain"/>
    <property type="match status" value="1"/>
</dbReference>
<protein>
    <submittedName>
        <fullName evidence="1">Gluconate 5-dehydrogenase</fullName>
    </submittedName>
</protein>
<dbReference type="Proteomes" id="UP001149074">
    <property type="component" value="Unassembled WGS sequence"/>
</dbReference>
<accession>A0A9W9EZS4</accession>
<evidence type="ECO:0000313" key="2">
    <source>
        <dbReference type="Proteomes" id="UP001149074"/>
    </source>
</evidence>
<gene>
    <name evidence="1" type="ORF">N7532_009634</name>
</gene>
<sequence length="216" mass="23774">MDRINQVDLLGTAQVIEAFYPVVTRGTTMVVVASVYGHGRQGDLTSEFEEHLATAPMDQLLQRPELNSSTYGPDGAHKACKYRHREYAIWKGEILFVFRQRQRHGPTKGHASIRQARTAMSRQELEGLGEAYLQGFIEASLAKRAGGPFDVANAVAFLSSPEADFIIGSDIRVDGGWIVHENGRTILFSQSDIISLFSSGQNDRCVGDSCQQLSAN</sequence>
<keyword evidence="2" id="KW-1185">Reference proteome</keyword>